<comment type="caution">
    <text evidence="3">The sequence shown here is derived from an EMBL/GenBank/DDBJ whole genome shotgun (WGS) entry which is preliminary data.</text>
</comment>
<reference evidence="3 4" key="1">
    <citation type="submission" date="2020-02" db="EMBL/GenBank/DDBJ databases">
        <title>Draft genome sequence of Haematococcus lacustris strain NIES-144.</title>
        <authorList>
            <person name="Morimoto D."/>
            <person name="Nakagawa S."/>
            <person name="Yoshida T."/>
            <person name="Sawayama S."/>
        </authorList>
    </citation>
    <scope>NUCLEOTIDE SEQUENCE [LARGE SCALE GENOMIC DNA]</scope>
    <source>
        <strain evidence="3 4">NIES-144</strain>
    </source>
</reference>
<feature type="non-terminal residue" evidence="3">
    <location>
        <position position="99"/>
    </location>
</feature>
<evidence type="ECO:0000259" key="1">
    <source>
        <dbReference type="Pfam" id="PF12774"/>
    </source>
</evidence>
<dbReference type="EMBL" id="BLLF01000709">
    <property type="protein sequence ID" value="GFH14292.1"/>
    <property type="molecule type" value="Genomic_DNA"/>
</dbReference>
<sequence>MDVHARDVAVDLASQGIQGQPGAFSWLSQLRMYWEAGSGEDTDFTVMVRMMNAQVEYGYEYLGNGGRLVVTPLTDRCYRTLMGAIHLNLGGAPEGPAGT</sequence>
<dbReference type="PANTHER" id="PTHR45703:SF35">
    <property type="entry name" value="DYNEIN HEAVY CHAIN"/>
    <property type="match status" value="1"/>
</dbReference>
<dbReference type="Gene3D" id="3.40.50.300">
    <property type="entry name" value="P-loop containing nucleotide triphosphate hydrolases"/>
    <property type="match status" value="1"/>
</dbReference>
<keyword evidence="4" id="KW-1185">Reference proteome</keyword>
<dbReference type="Gene3D" id="1.20.58.1120">
    <property type="match status" value="1"/>
</dbReference>
<name>A0A699ZTZ4_HAELA</name>
<feature type="domain" description="Dynein heavy chain hydrolytic ATP-binding dynein motor region" evidence="1">
    <location>
        <begin position="57"/>
        <end position="99"/>
    </location>
</feature>
<dbReference type="InterPro" id="IPR035699">
    <property type="entry name" value="AAA_6"/>
</dbReference>
<dbReference type="GO" id="GO:0051959">
    <property type="term" value="F:dynein light intermediate chain binding"/>
    <property type="evidence" value="ECO:0007669"/>
    <property type="project" value="InterPro"/>
</dbReference>
<dbReference type="GO" id="GO:0007018">
    <property type="term" value="P:microtubule-based movement"/>
    <property type="evidence" value="ECO:0007669"/>
    <property type="project" value="InterPro"/>
</dbReference>
<dbReference type="GO" id="GO:0005524">
    <property type="term" value="F:ATP binding"/>
    <property type="evidence" value="ECO:0007669"/>
    <property type="project" value="InterPro"/>
</dbReference>
<accession>A0A699ZTZ4</accession>
<evidence type="ECO:0000313" key="2">
    <source>
        <dbReference type="EMBL" id="GFH14292.1"/>
    </source>
</evidence>
<gene>
    <name evidence="2" type="ORF">HaLaN_10321</name>
    <name evidence="3" type="ORF">HaLaN_19575</name>
</gene>
<dbReference type="Pfam" id="PF12774">
    <property type="entry name" value="AAA_6"/>
    <property type="match status" value="1"/>
</dbReference>
<dbReference type="GO" id="GO:0045505">
    <property type="term" value="F:dynein intermediate chain binding"/>
    <property type="evidence" value="ECO:0007669"/>
    <property type="project" value="InterPro"/>
</dbReference>
<dbReference type="PANTHER" id="PTHR45703">
    <property type="entry name" value="DYNEIN HEAVY CHAIN"/>
    <property type="match status" value="1"/>
</dbReference>
<dbReference type="EMBL" id="BLLF01001980">
    <property type="protein sequence ID" value="GFH22156.1"/>
    <property type="molecule type" value="Genomic_DNA"/>
</dbReference>
<protein>
    <recommendedName>
        <fullName evidence="1">Dynein heavy chain hydrolytic ATP-binding dynein motor region domain-containing protein</fullName>
    </recommendedName>
</protein>
<proteinExistence type="predicted"/>
<dbReference type="Proteomes" id="UP000485058">
    <property type="component" value="Unassembled WGS sequence"/>
</dbReference>
<evidence type="ECO:0000313" key="3">
    <source>
        <dbReference type="EMBL" id="GFH22156.1"/>
    </source>
</evidence>
<organism evidence="3 4">
    <name type="scientific">Haematococcus lacustris</name>
    <name type="common">Green alga</name>
    <name type="synonym">Haematococcus pluvialis</name>
    <dbReference type="NCBI Taxonomy" id="44745"/>
    <lineage>
        <taxon>Eukaryota</taxon>
        <taxon>Viridiplantae</taxon>
        <taxon>Chlorophyta</taxon>
        <taxon>core chlorophytes</taxon>
        <taxon>Chlorophyceae</taxon>
        <taxon>CS clade</taxon>
        <taxon>Chlamydomonadales</taxon>
        <taxon>Haematococcaceae</taxon>
        <taxon>Haematococcus</taxon>
    </lineage>
</organism>
<dbReference type="InterPro" id="IPR027417">
    <property type="entry name" value="P-loop_NTPase"/>
</dbReference>
<dbReference type="GO" id="GO:0030286">
    <property type="term" value="C:dynein complex"/>
    <property type="evidence" value="ECO:0007669"/>
    <property type="project" value="InterPro"/>
</dbReference>
<evidence type="ECO:0000313" key="4">
    <source>
        <dbReference type="Proteomes" id="UP000485058"/>
    </source>
</evidence>
<dbReference type="InterPro" id="IPR026983">
    <property type="entry name" value="DHC"/>
</dbReference>
<dbReference type="AlphaFoldDB" id="A0A699ZTZ4"/>